<dbReference type="PROSITE" id="PS00211">
    <property type="entry name" value="ABC_TRANSPORTER_1"/>
    <property type="match status" value="1"/>
</dbReference>
<reference evidence="5" key="1">
    <citation type="submission" date="2018-05" db="EMBL/GenBank/DDBJ databases">
        <authorList>
            <person name="Lanie J.A."/>
            <person name="Ng W.-L."/>
            <person name="Kazmierczak K.M."/>
            <person name="Andrzejewski T.M."/>
            <person name="Davidsen T.M."/>
            <person name="Wayne K.J."/>
            <person name="Tettelin H."/>
            <person name="Glass J.I."/>
            <person name="Rusch D."/>
            <person name="Podicherti R."/>
            <person name="Tsui H.-C.T."/>
            <person name="Winkler M.E."/>
        </authorList>
    </citation>
    <scope>NUCLEOTIDE SEQUENCE</scope>
</reference>
<accession>A0A382PHC7</accession>
<sequence length="281" mass="32503">MFIELKSISKSFKLFQRKAGLKGAFKSFLKREYSEFYALKNIDLNVEKGEIIGILGENGAGKTTLIKLMIGLLYPTSGNILINNYIPWKKNHNYLKQVSIVMGQKNQLWWDIPASESFLLNKHIYNIDEKQYQKTLDALVELLDVKEKINVQVRRLSLGERMKMEIIAALLHNPSIVLLDEPTLGLDVISQSKIREFVKYYNEINNTTFVITSHYTKDIQEMCKRVFVLHKGESVYDGNFNTLINNVNPKRKLVFQFRNSPDNNSVNNLLSNFEYNINGNI</sequence>
<dbReference type="PANTHER" id="PTHR42711:SF4">
    <property type="entry name" value="ABC TRANSPORTER RELATED"/>
    <property type="match status" value="1"/>
</dbReference>
<keyword evidence="1" id="KW-0813">Transport</keyword>
<evidence type="ECO:0000259" key="4">
    <source>
        <dbReference type="PROSITE" id="PS50893"/>
    </source>
</evidence>
<dbReference type="AlphaFoldDB" id="A0A382PHC7"/>
<dbReference type="SMART" id="SM00382">
    <property type="entry name" value="AAA"/>
    <property type="match status" value="1"/>
</dbReference>
<dbReference type="InterPro" id="IPR003593">
    <property type="entry name" value="AAA+_ATPase"/>
</dbReference>
<dbReference type="SUPFAM" id="SSF52540">
    <property type="entry name" value="P-loop containing nucleoside triphosphate hydrolases"/>
    <property type="match status" value="1"/>
</dbReference>
<keyword evidence="2" id="KW-0547">Nucleotide-binding</keyword>
<dbReference type="EMBL" id="UINC01107028">
    <property type="protein sequence ID" value="SVC72098.1"/>
    <property type="molecule type" value="Genomic_DNA"/>
</dbReference>
<dbReference type="GO" id="GO:0005524">
    <property type="term" value="F:ATP binding"/>
    <property type="evidence" value="ECO:0007669"/>
    <property type="project" value="UniProtKB-KW"/>
</dbReference>
<proteinExistence type="predicted"/>
<evidence type="ECO:0000256" key="3">
    <source>
        <dbReference type="ARBA" id="ARBA00022840"/>
    </source>
</evidence>
<organism evidence="5">
    <name type="scientific">marine metagenome</name>
    <dbReference type="NCBI Taxonomy" id="408172"/>
    <lineage>
        <taxon>unclassified sequences</taxon>
        <taxon>metagenomes</taxon>
        <taxon>ecological metagenomes</taxon>
    </lineage>
</organism>
<dbReference type="PROSITE" id="PS50893">
    <property type="entry name" value="ABC_TRANSPORTER_2"/>
    <property type="match status" value="1"/>
</dbReference>
<evidence type="ECO:0000256" key="2">
    <source>
        <dbReference type="ARBA" id="ARBA00022741"/>
    </source>
</evidence>
<gene>
    <name evidence="5" type="ORF">METZ01_LOCUS324952</name>
</gene>
<dbReference type="PANTHER" id="PTHR42711">
    <property type="entry name" value="ABC TRANSPORTER ATP-BINDING PROTEIN"/>
    <property type="match status" value="1"/>
</dbReference>
<dbReference type="Gene3D" id="3.40.50.300">
    <property type="entry name" value="P-loop containing nucleotide triphosphate hydrolases"/>
    <property type="match status" value="1"/>
</dbReference>
<feature type="domain" description="ABC transporter" evidence="4">
    <location>
        <begin position="3"/>
        <end position="256"/>
    </location>
</feature>
<feature type="non-terminal residue" evidence="5">
    <location>
        <position position="281"/>
    </location>
</feature>
<evidence type="ECO:0000256" key="1">
    <source>
        <dbReference type="ARBA" id="ARBA00022448"/>
    </source>
</evidence>
<dbReference type="InterPro" id="IPR027417">
    <property type="entry name" value="P-loop_NTPase"/>
</dbReference>
<dbReference type="InterPro" id="IPR017871">
    <property type="entry name" value="ABC_transporter-like_CS"/>
</dbReference>
<keyword evidence="3" id="KW-0067">ATP-binding</keyword>
<dbReference type="InterPro" id="IPR050763">
    <property type="entry name" value="ABC_transporter_ATP-binding"/>
</dbReference>
<evidence type="ECO:0000313" key="5">
    <source>
        <dbReference type="EMBL" id="SVC72098.1"/>
    </source>
</evidence>
<dbReference type="InterPro" id="IPR003439">
    <property type="entry name" value="ABC_transporter-like_ATP-bd"/>
</dbReference>
<dbReference type="Pfam" id="PF00005">
    <property type="entry name" value="ABC_tran"/>
    <property type="match status" value="1"/>
</dbReference>
<protein>
    <recommendedName>
        <fullName evidence="4">ABC transporter domain-containing protein</fullName>
    </recommendedName>
</protein>
<dbReference type="GO" id="GO:0016887">
    <property type="term" value="F:ATP hydrolysis activity"/>
    <property type="evidence" value="ECO:0007669"/>
    <property type="project" value="InterPro"/>
</dbReference>
<name>A0A382PHC7_9ZZZZ</name>